<organism evidence="1 2">
    <name type="scientific">Sphingobacterium tenebrionis</name>
    <dbReference type="NCBI Taxonomy" id="3111775"/>
    <lineage>
        <taxon>Bacteria</taxon>
        <taxon>Pseudomonadati</taxon>
        <taxon>Bacteroidota</taxon>
        <taxon>Sphingobacteriia</taxon>
        <taxon>Sphingobacteriales</taxon>
        <taxon>Sphingobacteriaceae</taxon>
        <taxon>Sphingobacterium</taxon>
    </lineage>
</organism>
<keyword evidence="2" id="KW-1185">Reference proteome</keyword>
<proteinExistence type="predicted"/>
<dbReference type="EMBL" id="JAYLLN010000039">
    <property type="protein sequence ID" value="MEI5985957.1"/>
    <property type="molecule type" value="Genomic_DNA"/>
</dbReference>
<evidence type="ECO:0000313" key="2">
    <source>
        <dbReference type="Proteomes" id="UP001363035"/>
    </source>
</evidence>
<dbReference type="RefSeq" id="WP_336557906.1">
    <property type="nucleotide sequence ID" value="NZ_JAYLLN010000039.1"/>
</dbReference>
<reference evidence="1 2" key="1">
    <citation type="submission" date="2024-01" db="EMBL/GenBank/DDBJ databases">
        <title>Sphingobacterium tenebrionis sp. nov., a novel endophyte isolated from tenebrio molitor intestines.</title>
        <authorList>
            <person name="Zhang C."/>
        </authorList>
    </citation>
    <scope>NUCLEOTIDE SEQUENCE [LARGE SCALE GENOMIC DNA]</scope>
    <source>
        <strain evidence="1 2">PU5-4</strain>
    </source>
</reference>
<sequence length="175" mass="20396">MATFQITEAEVKDLIKKLNLAPIILEIFDEQIVDEIAMDEFRKRISKPYSIFTLDSNEQEAYQVQRFIPIFEFGSDRIIAYDLENKGFINYSLEEGIQSPTLLTFEGVFLEEMIAMFENEVSESDIIHIGKLLGFKHTESIVEDYLESEENDGLSTFEEMDAWTEKTLDKYHLKI</sequence>
<evidence type="ECO:0000313" key="1">
    <source>
        <dbReference type="EMBL" id="MEI5985957.1"/>
    </source>
</evidence>
<dbReference type="Proteomes" id="UP001363035">
    <property type="component" value="Unassembled WGS sequence"/>
</dbReference>
<name>A0ABU8I8C7_9SPHI</name>
<evidence type="ECO:0008006" key="3">
    <source>
        <dbReference type="Google" id="ProtNLM"/>
    </source>
</evidence>
<gene>
    <name evidence="1" type="ORF">VJ786_13715</name>
</gene>
<accession>A0ABU8I8C7</accession>
<comment type="caution">
    <text evidence="1">The sequence shown here is derived from an EMBL/GenBank/DDBJ whole genome shotgun (WGS) entry which is preliminary data.</text>
</comment>
<protein>
    <recommendedName>
        <fullName evidence="3">SMI1/KNR4 family protein</fullName>
    </recommendedName>
</protein>